<keyword evidence="8" id="KW-1185">Reference proteome</keyword>
<evidence type="ECO:0000313" key="7">
    <source>
        <dbReference type="EMBL" id="MPR31529.1"/>
    </source>
</evidence>
<gene>
    <name evidence="7" type="ORF">FS320_43465</name>
</gene>
<accession>A0A5N7MYP7</accession>
<feature type="domain" description="HTH luxR-type" evidence="5">
    <location>
        <begin position="188"/>
        <end position="218"/>
    </location>
</feature>
<dbReference type="AlphaFoldDB" id="A0A5N7MYP7"/>
<dbReference type="InterPro" id="IPR036693">
    <property type="entry name" value="TF_LuxR_autoind-bd_dom_sf"/>
</dbReference>
<dbReference type="EMBL" id="VOSK01000759">
    <property type="protein sequence ID" value="MPR31529.1"/>
    <property type="molecule type" value="Genomic_DNA"/>
</dbReference>
<dbReference type="InterPro" id="IPR000792">
    <property type="entry name" value="Tscrpt_reg_LuxR_C"/>
</dbReference>
<dbReference type="InterPro" id="IPR005143">
    <property type="entry name" value="TF_LuxR_autoind-bd_dom"/>
</dbReference>
<dbReference type="SUPFAM" id="SSF75516">
    <property type="entry name" value="Pheromone-binding domain of LuxR-like quorum-sensing transcription factors"/>
    <property type="match status" value="1"/>
</dbReference>
<dbReference type="InterPro" id="IPR036388">
    <property type="entry name" value="WH-like_DNA-bd_sf"/>
</dbReference>
<dbReference type="Pfam" id="PF00196">
    <property type="entry name" value="GerE"/>
    <property type="match status" value="1"/>
</dbReference>
<dbReference type="SUPFAM" id="SSF46894">
    <property type="entry name" value="C-terminal effector domain of the bipartite response regulators"/>
    <property type="match status" value="1"/>
</dbReference>
<keyword evidence="2" id="KW-0238">DNA-binding</keyword>
<feature type="domain" description="Transcription factor LuxR-like autoinducer-binding" evidence="6">
    <location>
        <begin position="29"/>
        <end position="172"/>
    </location>
</feature>
<evidence type="ECO:0000256" key="2">
    <source>
        <dbReference type="ARBA" id="ARBA00023125"/>
    </source>
</evidence>
<sequence length="273" mass="30621">MFQRSGNMSRKDFEQTIEFIQDLDRAKTPAEVCGMLLSKVRKFGAEYILAGTMPSPGTSREQQISNIILDHWPIEWSRRYFAHGYVFRDPAIRGVTANMRPFMWEELEPLYRDDQTAWRVMDEAGDFRLKRGFTIPLVTLEGDIAGFSLAGEKLEVSPADRGMLTLLATYALGRSFLLRADDGKPMRSLSSREQEALQWAAEGKSEWETGEIMGISEHGCSATRECVSKATARFTRCRLRLKSTYRVTGRHGGAHEPARSGGSHDYQGIGGAG</sequence>
<evidence type="ECO:0000256" key="3">
    <source>
        <dbReference type="ARBA" id="ARBA00023163"/>
    </source>
</evidence>
<dbReference type="Gene3D" id="3.30.450.80">
    <property type="entry name" value="Transcription factor LuxR-like, autoinducer-binding domain"/>
    <property type="match status" value="1"/>
</dbReference>
<dbReference type="GO" id="GO:0006355">
    <property type="term" value="P:regulation of DNA-templated transcription"/>
    <property type="evidence" value="ECO:0007669"/>
    <property type="project" value="InterPro"/>
</dbReference>
<organism evidence="7 8">
    <name type="scientific">Microvirga tunisiensis</name>
    <dbReference type="NCBI Taxonomy" id="2108360"/>
    <lineage>
        <taxon>Bacteria</taxon>
        <taxon>Pseudomonadati</taxon>
        <taxon>Pseudomonadota</taxon>
        <taxon>Alphaproteobacteria</taxon>
        <taxon>Hyphomicrobiales</taxon>
        <taxon>Methylobacteriaceae</taxon>
        <taxon>Microvirga</taxon>
    </lineage>
</organism>
<dbReference type="Pfam" id="PF03472">
    <property type="entry name" value="Autoind_bind"/>
    <property type="match status" value="1"/>
</dbReference>
<feature type="non-terminal residue" evidence="7">
    <location>
        <position position="273"/>
    </location>
</feature>
<evidence type="ECO:0008006" key="9">
    <source>
        <dbReference type="Google" id="ProtNLM"/>
    </source>
</evidence>
<evidence type="ECO:0000259" key="5">
    <source>
        <dbReference type="Pfam" id="PF00196"/>
    </source>
</evidence>
<keyword evidence="1" id="KW-0805">Transcription regulation</keyword>
<evidence type="ECO:0000259" key="6">
    <source>
        <dbReference type="Pfam" id="PF03472"/>
    </source>
</evidence>
<proteinExistence type="predicted"/>
<reference evidence="7 8" key="1">
    <citation type="journal article" date="2019" name="Syst. Appl. Microbiol.">
        <title>Microvirga tunisiensis sp. nov., a root nodule symbiotic bacterium isolated from Lupinus micranthus and L. luteus grown in Northern Tunisia.</title>
        <authorList>
            <person name="Msaddak A."/>
            <person name="Rejili M."/>
            <person name="Duran D."/>
            <person name="Mars M."/>
            <person name="Palacios J.M."/>
            <person name="Ruiz-Argueso T."/>
            <person name="Rey L."/>
            <person name="Imperial J."/>
        </authorList>
    </citation>
    <scope>NUCLEOTIDE SEQUENCE [LARGE SCALE GENOMIC DNA]</scope>
    <source>
        <strain evidence="7 8">Lmie10</strain>
    </source>
</reference>
<dbReference type="Proteomes" id="UP000403266">
    <property type="component" value="Unassembled WGS sequence"/>
</dbReference>
<protein>
    <recommendedName>
        <fullName evidence="9">LuxR family transcriptional regulator</fullName>
    </recommendedName>
</protein>
<evidence type="ECO:0000256" key="1">
    <source>
        <dbReference type="ARBA" id="ARBA00023015"/>
    </source>
</evidence>
<name>A0A5N7MYP7_9HYPH</name>
<feature type="region of interest" description="Disordered" evidence="4">
    <location>
        <begin position="248"/>
        <end position="273"/>
    </location>
</feature>
<keyword evidence="3" id="KW-0804">Transcription</keyword>
<comment type="caution">
    <text evidence="7">The sequence shown here is derived from an EMBL/GenBank/DDBJ whole genome shotgun (WGS) entry which is preliminary data.</text>
</comment>
<dbReference type="OrthoDB" id="3170288at2"/>
<dbReference type="GO" id="GO:0003677">
    <property type="term" value="F:DNA binding"/>
    <property type="evidence" value="ECO:0007669"/>
    <property type="project" value="UniProtKB-KW"/>
</dbReference>
<evidence type="ECO:0000313" key="8">
    <source>
        <dbReference type="Proteomes" id="UP000403266"/>
    </source>
</evidence>
<evidence type="ECO:0000256" key="4">
    <source>
        <dbReference type="SAM" id="MobiDB-lite"/>
    </source>
</evidence>
<dbReference type="Gene3D" id="1.10.10.10">
    <property type="entry name" value="Winged helix-like DNA-binding domain superfamily/Winged helix DNA-binding domain"/>
    <property type="match status" value="1"/>
</dbReference>
<dbReference type="InterPro" id="IPR016032">
    <property type="entry name" value="Sig_transdc_resp-reg_C-effctor"/>
</dbReference>